<feature type="transmembrane region" description="Helical" evidence="1">
    <location>
        <begin position="30"/>
        <end position="47"/>
    </location>
</feature>
<evidence type="ECO:0000313" key="2">
    <source>
        <dbReference type="EMBL" id="ELP88628.1"/>
    </source>
</evidence>
<keyword evidence="3" id="KW-1185">Reference proteome</keyword>
<organism evidence="2 3">
    <name type="scientific">Entamoeba invadens IP1</name>
    <dbReference type="NCBI Taxonomy" id="370355"/>
    <lineage>
        <taxon>Eukaryota</taxon>
        <taxon>Amoebozoa</taxon>
        <taxon>Evosea</taxon>
        <taxon>Archamoebae</taxon>
        <taxon>Mastigamoebida</taxon>
        <taxon>Entamoebidae</taxon>
        <taxon>Entamoeba</taxon>
    </lineage>
</organism>
<dbReference type="Proteomes" id="UP000014680">
    <property type="component" value="Unassembled WGS sequence"/>
</dbReference>
<dbReference type="AlphaFoldDB" id="A0A0A1U3E0"/>
<keyword evidence="1" id="KW-1133">Transmembrane helix</keyword>
<sequence>MYITYFARNGFNKQFSKVSFLIFHYLKPKFISVIYCPMLIFFLAITAHSQCQK</sequence>
<feature type="non-terminal residue" evidence="2">
    <location>
        <position position="53"/>
    </location>
</feature>
<keyword evidence="1" id="KW-0472">Membrane</keyword>
<evidence type="ECO:0000256" key="1">
    <source>
        <dbReference type="SAM" id="Phobius"/>
    </source>
</evidence>
<keyword evidence="1" id="KW-0812">Transmembrane</keyword>
<reference evidence="2 3" key="1">
    <citation type="submission" date="2012-10" db="EMBL/GenBank/DDBJ databases">
        <authorList>
            <person name="Zafar N."/>
            <person name="Inman J."/>
            <person name="Hall N."/>
            <person name="Lorenzi H."/>
            <person name="Caler E."/>
        </authorList>
    </citation>
    <scope>NUCLEOTIDE SEQUENCE [LARGE SCALE GENOMIC DNA]</scope>
    <source>
        <strain evidence="2 3">IP1</strain>
    </source>
</reference>
<accession>A0A0A1U3E0</accession>
<protein>
    <submittedName>
        <fullName evidence="2">Uncharacterized protein</fullName>
    </submittedName>
</protein>
<dbReference type="RefSeq" id="XP_004255399.1">
    <property type="nucleotide sequence ID" value="XM_004255351.1"/>
</dbReference>
<proteinExistence type="predicted"/>
<dbReference type="VEuPathDB" id="AmoebaDB:EIN_435240"/>
<dbReference type="EMBL" id="KB206721">
    <property type="protein sequence ID" value="ELP88628.1"/>
    <property type="molecule type" value="Genomic_DNA"/>
</dbReference>
<feature type="non-terminal residue" evidence="2">
    <location>
        <position position="1"/>
    </location>
</feature>
<name>A0A0A1U3E0_ENTIV</name>
<dbReference type="KEGG" id="eiv:EIN_435240"/>
<dbReference type="GeneID" id="14887612"/>
<gene>
    <name evidence="2" type="ORF">EIN_435240</name>
</gene>
<evidence type="ECO:0000313" key="3">
    <source>
        <dbReference type="Proteomes" id="UP000014680"/>
    </source>
</evidence>